<keyword evidence="1" id="KW-0472">Membrane</keyword>
<evidence type="ECO:0000256" key="1">
    <source>
        <dbReference type="SAM" id="Phobius"/>
    </source>
</evidence>
<evidence type="ECO:0000313" key="3">
    <source>
        <dbReference type="Proteomes" id="UP000545761"/>
    </source>
</evidence>
<comment type="caution">
    <text evidence="2">The sequence shown here is derived from an EMBL/GenBank/DDBJ whole genome shotgun (WGS) entry which is preliminary data.</text>
</comment>
<name>A0A7W0DQW8_9ACTN</name>
<feature type="transmembrane region" description="Helical" evidence="1">
    <location>
        <begin position="90"/>
        <end position="107"/>
    </location>
</feature>
<evidence type="ECO:0000313" key="2">
    <source>
        <dbReference type="EMBL" id="MBA2949617.1"/>
    </source>
</evidence>
<sequence length="118" mass="12478">MTSSSWDRSRRFAAAGSVLMVIAVAAGALVLAPGVSMPEAWWPRTGQAFATDVHSTHKTPCDLIAGPGKAWCERGTTTAALAEDPRGAGAAWQLVPPAAGVAALVMWRRRDAAMQRRH</sequence>
<dbReference type="AlphaFoldDB" id="A0A7W0DQW8"/>
<dbReference type="RefSeq" id="WP_181660547.1">
    <property type="nucleotide sequence ID" value="NZ_JACEHE010000020.1"/>
</dbReference>
<reference evidence="2 3" key="1">
    <citation type="submission" date="2020-07" db="EMBL/GenBank/DDBJ databases">
        <title>Streptomyces isolated from Indian soil.</title>
        <authorList>
            <person name="Mandal S."/>
            <person name="Maiti P.K."/>
        </authorList>
    </citation>
    <scope>NUCLEOTIDE SEQUENCE [LARGE SCALE GENOMIC DNA]</scope>
    <source>
        <strain evidence="2 3">PSKA28</strain>
    </source>
</reference>
<dbReference type="Proteomes" id="UP000545761">
    <property type="component" value="Unassembled WGS sequence"/>
</dbReference>
<feature type="transmembrane region" description="Helical" evidence="1">
    <location>
        <begin position="12"/>
        <end position="32"/>
    </location>
</feature>
<keyword evidence="1" id="KW-1133">Transmembrane helix</keyword>
<keyword evidence="1" id="KW-0812">Transmembrane</keyword>
<dbReference type="EMBL" id="JACEHE010000020">
    <property type="protein sequence ID" value="MBA2949617.1"/>
    <property type="molecule type" value="Genomic_DNA"/>
</dbReference>
<gene>
    <name evidence="2" type="ORF">H1D24_28300</name>
</gene>
<proteinExistence type="predicted"/>
<accession>A0A7W0DQW8</accession>
<organism evidence="2 3">
    <name type="scientific">Streptomyces himalayensis subsp. himalayensis</name>
    <dbReference type="NCBI Taxonomy" id="2756131"/>
    <lineage>
        <taxon>Bacteria</taxon>
        <taxon>Bacillati</taxon>
        <taxon>Actinomycetota</taxon>
        <taxon>Actinomycetes</taxon>
        <taxon>Kitasatosporales</taxon>
        <taxon>Streptomycetaceae</taxon>
        <taxon>Streptomyces</taxon>
        <taxon>Streptomyces himalayensis</taxon>
    </lineage>
</organism>
<protein>
    <submittedName>
        <fullName evidence="2">Uncharacterized protein</fullName>
    </submittedName>
</protein>